<evidence type="ECO:0000256" key="9">
    <source>
        <dbReference type="ARBA" id="ARBA00037335"/>
    </source>
</evidence>
<evidence type="ECO:0000256" key="5">
    <source>
        <dbReference type="ARBA" id="ARBA00022840"/>
    </source>
</evidence>
<dbReference type="NCBIfam" id="NF043035">
    <property type="entry name" value="OxoTetrKin"/>
    <property type="match status" value="1"/>
</dbReference>
<comment type="catalytic activity">
    <reaction evidence="7">
        <text>3-dehydro-L-erythronate + ATP = 3-dehydro-4-O-phospho-L-erythronate + ADP + H(+)</text>
        <dbReference type="Rhea" id="RHEA:52552"/>
        <dbReference type="ChEBI" id="CHEBI:15378"/>
        <dbReference type="ChEBI" id="CHEBI:30616"/>
        <dbReference type="ChEBI" id="CHEBI:136592"/>
        <dbReference type="ChEBI" id="CHEBI:136670"/>
        <dbReference type="ChEBI" id="CHEBI:456216"/>
        <dbReference type="EC" id="2.7.1.217"/>
    </reaction>
</comment>
<feature type="domain" description="Four-carbon acid sugar kinase N-terminal" evidence="13">
    <location>
        <begin position="3"/>
        <end position="227"/>
    </location>
</feature>
<comment type="caution">
    <text evidence="15">The sequence shown here is derived from an EMBL/GenBank/DDBJ whole genome shotgun (WGS) entry which is preliminary data.</text>
</comment>
<comment type="similarity">
    <text evidence="1">Belongs to the four-carbon acid sugar kinase family.</text>
</comment>
<dbReference type="Proteomes" id="UP001201985">
    <property type="component" value="Unassembled WGS sequence"/>
</dbReference>
<dbReference type="Gene3D" id="3.40.980.20">
    <property type="entry name" value="Four-carbon acid sugar kinase, nucleotide binding domain"/>
    <property type="match status" value="1"/>
</dbReference>
<evidence type="ECO:0000256" key="8">
    <source>
        <dbReference type="ARBA" id="ARBA00036346"/>
    </source>
</evidence>
<evidence type="ECO:0000256" key="12">
    <source>
        <dbReference type="ARBA" id="ARBA00041377"/>
    </source>
</evidence>
<evidence type="ECO:0000256" key="3">
    <source>
        <dbReference type="ARBA" id="ARBA00022741"/>
    </source>
</evidence>
<keyword evidence="4 15" id="KW-0418">Kinase</keyword>
<evidence type="ECO:0000313" key="16">
    <source>
        <dbReference type="Proteomes" id="UP001201985"/>
    </source>
</evidence>
<evidence type="ECO:0000256" key="4">
    <source>
        <dbReference type="ARBA" id="ARBA00022777"/>
    </source>
</evidence>
<evidence type="ECO:0000256" key="7">
    <source>
        <dbReference type="ARBA" id="ARBA00035898"/>
    </source>
</evidence>
<gene>
    <name evidence="15" type="ORF">MON41_02935</name>
</gene>
<comment type="catalytic activity">
    <reaction evidence="8">
        <text>3-dehydro-D-erythronate + ATP = 3-dehydro-4-O-phospho-D-erythronate + ADP + H(+)</text>
        <dbReference type="Rhea" id="RHEA:52556"/>
        <dbReference type="ChEBI" id="CHEBI:15378"/>
        <dbReference type="ChEBI" id="CHEBI:30616"/>
        <dbReference type="ChEBI" id="CHEBI:57958"/>
        <dbReference type="ChEBI" id="CHEBI:136593"/>
        <dbReference type="ChEBI" id="CHEBI:456216"/>
        <dbReference type="EC" id="2.7.1.217"/>
    </reaction>
</comment>
<proteinExistence type="inferred from homology"/>
<dbReference type="GO" id="GO:0016301">
    <property type="term" value="F:kinase activity"/>
    <property type="evidence" value="ECO:0007669"/>
    <property type="project" value="UniProtKB-KW"/>
</dbReference>
<keyword evidence="6" id="KW-0119">Carbohydrate metabolism</keyword>
<accession>A0ABS9W091</accession>
<dbReference type="InterPro" id="IPR042213">
    <property type="entry name" value="NBD_C_sf"/>
</dbReference>
<dbReference type="SUPFAM" id="SSF142764">
    <property type="entry name" value="YgbK-like"/>
    <property type="match status" value="1"/>
</dbReference>
<evidence type="ECO:0000256" key="2">
    <source>
        <dbReference type="ARBA" id="ARBA00022679"/>
    </source>
</evidence>
<dbReference type="InterPro" id="IPR037051">
    <property type="entry name" value="4-carb_acid_sugar_kinase_N_sf"/>
</dbReference>
<dbReference type="EMBL" id="JALBUU010000004">
    <property type="protein sequence ID" value="MCI0752721.1"/>
    <property type="molecule type" value="Genomic_DNA"/>
</dbReference>
<dbReference type="Pfam" id="PF07005">
    <property type="entry name" value="SBD_N"/>
    <property type="match status" value="1"/>
</dbReference>
<evidence type="ECO:0000256" key="10">
    <source>
        <dbReference type="ARBA" id="ARBA00039095"/>
    </source>
</evidence>
<evidence type="ECO:0000256" key="1">
    <source>
        <dbReference type="ARBA" id="ARBA00005715"/>
    </source>
</evidence>
<dbReference type="Gene3D" id="3.40.50.10840">
    <property type="entry name" value="Putative sugar-binding, N-terminal domain"/>
    <property type="match status" value="1"/>
</dbReference>
<evidence type="ECO:0000256" key="6">
    <source>
        <dbReference type="ARBA" id="ARBA00023277"/>
    </source>
</evidence>
<evidence type="ECO:0000259" key="14">
    <source>
        <dbReference type="Pfam" id="PF17042"/>
    </source>
</evidence>
<evidence type="ECO:0000256" key="11">
    <source>
        <dbReference type="ARBA" id="ARBA00039461"/>
    </source>
</evidence>
<dbReference type="EC" id="2.7.1.217" evidence="10"/>
<dbReference type="Pfam" id="PF17042">
    <property type="entry name" value="NBD_C"/>
    <property type="match status" value="1"/>
</dbReference>
<sequence length="415" mass="42993">MLLGCIADDFTGATDLAAMLVAQGMRTVQVIGLPDGPIPEADAVVIALKSRNAPPADAVRDSLAACEALLGGGAQQIFFKYCSTFDSTDAGNIGPVADALLRRLQAGFAIACPAFPANNRFVFQGHLFVGTALLSESGMQDHPLTPMRDANLVRVLTRQTGGGVGLVPFAVVEQGAAAIRAAVTQLAERGRSYAIADAVTDAHLLVLGEACAEHALVTGGSGLAMGLPENFRRKGVLPDRGDADALPPAAGNMAVLAGSCSRATLAQIGLARGHLPTLELDVLTTPDVAALLAEATEWVEGRLSSERPVVIAASAPPERVLALQNRLGRNAASLLVEEALAAIGEMLVARGVGRLVVAGGETSGAVVRRLGLRTLRIGPQIDPGIPWTFAEPRGLHLALKSGNFGARDFFLRAFD</sequence>
<keyword evidence="2" id="KW-0808">Transferase</keyword>
<keyword evidence="5" id="KW-0067">ATP-binding</keyword>
<evidence type="ECO:0000313" key="15">
    <source>
        <dbReference type="EMBL" id="MCI0752721.1"/>
    </source>
</evidence>
<dbReference type="InterPro" id="IPR050007">
    <property type="entry name" value="OtnK"/>
</dbReference>
<organism evidence="15 16">
    <name type="scientific">Teichococcus vastitatis</name>
    <dbReference type="NCBI Taxonomy" id="2307076"/>
    <lineage>
        <taxon>Bacteria</taxon>
        <taxon>Pseudomonadati</taxon>
        <taxon>Pseudomonadota</taxon>
        <taxon>Alphaproteobacteria</taxon>
        <taxon>Acetobacterales</taxon>
        <taxon>Roseomonadaceae</taxon>
        <taxon>Roseomonas</taxon>
    </lineage>
</organism>
<keyword evidence="3" id="KW-0547">Nucleotide-binding</keyword>
<dbReference type="InterPro" id="IPR031475">
    <property type="entry name" value="NBD_C"/>
</dbReference>
<name>A0ABS9W091_9PROT</name>
<reference evidence="15 16" key="1">
    <citation type="submission" date="2022-03" db="EMBL/GenBank/DDBJ databases">
        <title>Complete genome analysis of Roseomonas KG 17.1 : a prolific producer of plant growth promoters.</title>
        <authorList>
            <person name="Saadouli I."/>
            <person name="Najjari A."/>
            <person name="Mosbah A."/>
            <person name="Ouzari H.I."/>
        </authorList>
    </citation>
    <scope>NUCLEOTIDE SEQUENCE [LARGE SCALE GENOMIC DNA]</scope>
    <source>
        <strain evidence="15 16">KG17-1</strain>
    </source>
</reference>
<comment type="function">
    <text evidence="9">Catalyzes the ATP-dependent phosphorylation of 3-oxo-tetronate to 3-oxo-tetronate 4-phosphate.</text>
</comment>
<dbReference type="InterPro" id="IPR010737">
    <property type="entry name" value="4-carb_acid_sugar_kinase_N"/>
</dbReference>
<keyword evidence="16" id="KW-1185">Reference proteome</keyword>
<feature type="domain" description="Four-carbon acid sugar kinase nucleotide binding" evidence="14">
    <location>
        <begin position="254"/>
        <end position="410"/>
    </location>
</feature>
<protein>
    <recommendedName>
        <fullName evidence="11">3-oxo-tetronate kinase</fullName>
        <ecNumber evidence="10">2.7.1.217</ecNumber>
    </recommendedName>
    <alternativeName>
        <fullName evidence="12">3-dehydrotetronate 4-kinase</fullName>
    </alternativeName>
</protein>
<evidence type="ECO:0000259" key="13">
    <source>
        <dbReference type="Pfam" id="PF07005"/>
    </source>
</evidence>
<dbReference type="RefSeq" id="WP_120008247.1">
    <property type="nucleotide sequence ID" value="NZ_JALBUU010000004.1"/>
</dbReference>